<protein>
    <submittedName>
        <fullName evidence="3">4837_t:CDS:1</fullName>
    </submittedName>
</protein>
<feature type="domain" description="TLDc" evidence="2">
    <location>
        <begin position="299"/>
        <end position="474"/>
    </location>
</feature>
<evidence type="ECO:0000259" key="2">
    <source>
        <dbReference type="PROSITE" id="PS51886"/>
    </source>
</evidence>
<proteinExistence type="predicted"/>
<dbReference type="InterPro" id="IPR011333">
    <property type="entry name" value="SKP1/BTB/POZ_sf"/>
</dbReference>
<dbReference type="EMBL" id="CAJVPV010000318">
    <property type="protein sequence ID" value="CAG8451144.1"/>
    <property type="molecule type" value="Genomic_DNA"/>
</dbReference>
<dbReference type="SMART" id="SM00225">
    <property type="entry name" value="BTB"/>
    <property type="match status" value="1"/>
</dbReference>
<dbReference type="Gene3D" id="1.25.40.420">
    <property type="match status" value="1"/>
</dbReference>
<accession>A0A9N8YV00</accession>
<dbReference type="PANTHER" id="PTHR24410:SF23">
    <property type="entry name" value="BTB DOMAIN-CONTAINING PROTEIN-RELATED"/>
    <property type="match status" value="1"/>
</dbReference>
<dbReference type="PROSITE" id="PS50097">
    <property type="entry name" value="BTB"/>
    <property type="match status" value="1"/>
</dbReference>
<dbReference type="InterPro" id="IPR000210">
    <property type="entry name" value="BTB/POZ_dom"/>
</dbReference>
<sequence>MYSKDLSAALLRDIANIYKGADDYNLQIIVGEEPNTEVFKAHSVILRARSSYFHAALSNNWVIRDGDMMRFKKPNISPDVFRIILKYIYTGTISLDPSNGEINYVELLTAADELTLTDLVDYIQDHIINMDRIWFQRNIVQVFNTVSCHEVLFRKLLDHCTKIIINDPKILFTSGDFGQLNEDALLSIISQDTLRMKEIQIWEYLLKWGLAQSNMFDLDPKNWSPEEFQELEKVLHNSISHIRFFQLSCNDYYYKIRPYKKLLPKELRENLKLFFIIPNSIPKSSFLPPRIPKLALDSTIIDTKRAALLCSWVDHREGTSLYLPHENPYNLKLLLRGTRDGFSVEDFKKRCFNQGPTLVVIQSGSSNSSTGLTRSGQIIIGGYNPSSWSGSNKFTHSTESFIFSLCSDAQSHITTLSRVIVENDAISDDDSQFIGFGHGDLYIFKGSCQKRDYMYGILDKTKFTMDELEVFQVVKGLDS</sequence>
<dbReference type="SMART" id="SM00584">
    <property type="entry name" value="TLDc"/>
    <property type="match status" value="1"/>
</dbReference>
<keyword evidence="4" id="KW-1185">Reference proteome</keyword>
<dbReference type="Proteomes" id="UP000789342">
    <property type="component" value="Unassembled WGS sequence"/>
</dbReference>
<reference evidence="3" key="1">
    <citation type="submission" date="2021-06" db="EMBL/GenBank/DDBJ databases">
        <authorList>
            <person name="Kallberg Y."/>
            <person name="Tangrot J."/>
            <person name="Rosling A."/>
        </authorList>
    </citation>
    <scope>NUCLEOTIDE SEQUENCE</scope>
    <source>
        <strain evidence="3">CL551</strain>
    </source>
</reference>
<feature type="domain" description="BTB" evidence="1">
    <location>
        <begin position="24"/>
        <end position="97"/>
    </location>
</feature>
<dbReference type="OrthoDB" id="636773at2759"/>
<dbReference type="Pfam" id="PF07707">
    <property type="entry name" value="BACK"/>
    <property type="match status" value="1"/>
</dbReference>
<dbReference type="InterPro" id="IPR006571">
    <property type="entry name" value="TLDc_dom"/>
</dbReference>
<dbReference type="InterPro" id="IPR011705">
    <property type="entry name" value="BACK"/>
</dbReference>
<dbReference type="Pfam" id="PF07534">
    <property type="entry name" value="TLD"/>
    <property type="match status" value="1"/>
</dbReference>
<gene>
    <name evidence="3" type="ORF">AMORRO_LOCUS902</name>
</gene>
<dbReference type="InterPro" id="IPR051481">
    <property type="entry name" value="BTB-POZ/Galectin-3-binding"/>
</dbReference>
<dbReference type="AlphaFoldDB" id="A0A9N8YV00"/>
<dbReference type="PROSITE" id="PS51886">
    <property type="entry name" value="TLDC"/>
    <property type="match status" value="1"/>
</dbReference>
<name>A0A9N8YV00_9GLOM</name>
<evidence type="ECO:0000313" key="4">
    <source>
        <dbReference type="Proteomes" id="UP000789342"/>
    </source>
</evidence>
<dbReference type="Gene3D" id="3.30.710.10">
    <property type="entry name" value="Potassium Channel Kv1.1, Chain A"/>
    <property type="match status" value="1"/>
</dbReference>
<organism evidence="3 4">
    <name type="scientific">Acaulospora morrowiae</name>
    <dbReference type="NCBI Taxonomy" id="94023"/>
    <lineage>
        <taxon>Eukaryota</taxon>
        <taxon>Fungi</taxon>
        <taxon>Fungi incertae sedis</taxon>
        <taxon>Mucoromycota</taxon>
        <taxon>Glomeromycotina</taxon>
        <taxon>Glomeromycetes</taxon>
        <taxon>Diversisporales</taxon>
        <taxon>Acaulosporaceae</taxon>
        <taxon>Acaulospora</taxon>
    </lineage>
</organism>
<comment type="caution">
    <text evidence="3">The sequence shown here is derived from an EMBL/GenBank/DDBJ whole genome shotgun (WGS) entry which is preliminary data.</text>
</comment>
<dbReference type="CDD" id="cd18186">
    <property type="entry name" value="BTB_POZ_ZBTB_KLHL-like"/>
    <property type="match status" value="1"/>
</dbReference>
<dbReference type="PANTHER" id="PTHR24410">
    <property type="entry name" value="HL07962P-RELATED"/>
    <property type="match status" value="1"/>
</dbReference>
<dbReference type="Pfam" id="PF00651">
    <property type="entry name" value="BTB"/>
    <property type="match status" value="1"/>
</dbReference>
<dbReference type="SUPFAM" id="SSF54695">
    <property type="entry name" value="POZ domain"/>
    <property type="match status" value="1"/>
</dbReference>
<evidence type="ECO:0000313" key="3">
    <source>
        <dbReference type="EMBL" id="CAG8451144.1"/>
    </source>
</evidence>
<evidence type="ECO:0000259" key="1">
    <source>
        <dbReference type="PROSITE" id="PS50097"/>
    </source>
</evidence>